<dbReference type="InterPro" id="IPR050530">
    <property type="entry name" value="GvpA"/>
</dbReference>
<evidence type="ECO:0000313" key="4">
    <source>
        <dbReference type="EMBL" id="OHA14265.1"/>
    </source>
</evidence>
<reference evidence="4 5" key="1">
    <citation type="journal article" date="2016" name="Nat. Commun.">
        <title>Thousands of microbial genomes shed light on interconnected biogeochemical processes in an aquifer system.</title>
        <authorList>
            <person name="Anantharaman K."/>
            <person name="Brown C.T."/>
            <person name="Hug L.A."/>
            <person name="Sharon I."/>
            <person name="Castelle C.J."/>
            <person name="Probst A.J."/>
            <person name="Thomas B.C."/>
            <person name="Singh A."/>
            <person name="Wilkins M.J."/>
            <person name="Karaoz U."/>
            <person name="Brodie E.L."/>
            <person name="Williams K.H."/>
            <person name="Hubbard S.S."/>
            <person name="Banfield J.F."/>
        </authorList>
    </citation>
    <scope>NUCLEOTIDE SEQUENCE [LARGE SCALE GENOMIC DNA]</scope>
</reference>
<evidence type="ECO:0000313" key="5">
    <source>
        <dbReference type="Proteomes" id="UP000177171"/>
    </source>
</evidence>
<dbReference type="InterPro" id="IPR018493">
    <property type="entry name" value="GvpA-like_CS"/>
</dbReference>
<dbReference type="Proteomes" id="UP000177171">
    <property type="component" value="Unassembled WGS sequence"/>
</dbReference>
<dbReference type="GO" id="GO:0012506">
    <property type="term" value="C:vesicle membrane"/>
    <property type="evidence" value="ECO:0007669"/>
    <property type="project" value="InterPro"/>
</dbReference>
<keyword evidence="1" id="KW-0304">Gas vesicle</keyword>
<dbReference type="GO" id="GO:0031411">
    <property type="term" value="C:gas vesicle"/>
    <property type="evidence" value="ECO:0007669"/>
    <property type="project" value="UniProtKB-SubCell"/>
</dbReference>
<dbReference type="EMBL" id="MHQY01000011">
    <property type="protein sequence ID" value="OHA14265.1"/>
    <property type="molecule type" value="Genomic_DNA"/>
</dbReference>
<dbReference type="PANTHER" id="PTHR35344:SF4">
    <property type="entry name" value="GAS VESICLE PROTEIN A1"/>
    <property type="match status" value="1"/>
</dbReference>
<dbReference type="Pfam" id="PF00741">
    <property type="entry name" value="Gas_vesicle"/>
    <property type="match status" value="1"/>
</dbReference>
<proteinExistence type="inferred from homology"/>
<organism evidence="4 5">
    <name type="scientific">Candidatus Sungbacteria bacterium RIFCSPLOWO2_12_FULL_41_11</name>
    <dbReference type="NCBI Taxonomy" id="1802286"/>
    <lineage>
        <taxon>Bacteria</taxon>
        <taxon>Candidatus Sungiibacteriota</taxon>
    </lineage>
</organism>
<protein>
    <submittedName>
        <fullName evidence="4">Gas vesicle protein</fullName>
    </submittedName>
</protein>
<comment type="similarity">
    <text evidence="3">Belongs to the gas vesicle GvpA family.</text>
</comment>
<dbReference type="AlphaFoldDB" id="A0A1G2LRJ7"/>
<gene>
    <name evidence="4" type="ORF">A3G49_05085</name>
</gene>
<dbReference type="PANTHER" id="PTHR35344">
    <property type="entry name" value="GAS VESICLE STRUCTURAL PROTEIN 2-RELATED"/>
    <property type="match status" value="1"/>
</dbReference>
<dbReference type="PROSITE" id="PS00234">
    <property type="entry name" value="GAS_VESICLE_A_1"/>
    <property type="match status" value="1"/>
</dbReference>
<dbReference type="PROSITE" id="PS00669">
    <property type="entry name" value="GAS_VESICLE_A_2"/>
    <property type="match status" value="1"/>
</dbReference>
<comment type="subcellular location">
    <subcellularLocation>
        <location evidence="2">Gas vesicle</location>
    </subcellularLocation>
</comment>
<evidence type="ECO:0000256" key="3">
    <source>
        <dbReference type="ARBA" id="ARBA00035646"/>
    </source>
</evidence>
<evidence type="ECO:0000256" key="1">
    <source>
        <dbReference type="ARBA" id="ARBA00022987"/>
    </source>
</evidence>
<dbReference type="InterPro" id="IPR000638">
    <property type="entry name" value="Gas-vesicle_GvpA-like"/>
</dbReference>
<dbReference type="GO" id="GO:0005198">
    <property type="term" value="F:structural molecule activity"/>
    <property type="evidence" value="ECO:0007669"/>
    <property type="project" value="InterPro"/>
</dbReference>
<evidence type="ECO:0000256" key="2">
    <source>
        <dbReference type="ARBA" id="ARBA00035108"/>
    </source>
</evidence>
<sequence>MDRQKVGTMSQTTNLADILERVLDKGIVIAGDIRVQLADVELLNIKIRLLIASVEKAKEIGISWWEHDSYLSPKAKEFELSKENTKLVKRIESLEDKLKVKRGK</sequence>
<comment type="caution">
    <text evidence="4">The sequence shown here is derived from an EMBL/GenBank/DDBJ whole genome shotgun (WGS) entry which is preliminary data.</text>
</comment>
<accession>A0A1G2LRJ7</accession>
<name>A0A1G2LRJ7_9BACT</name>